<gene>
    <name evidence="5" type="ORF">SAMN05444390_105218</name>
</gene>
<evidence type="ECO:0000256" key="1">
    <source>
        <dbReference type="ARBA" id="ARBA00009075"/>
    </source>
</evidence>
<dbReference type="EMBL" id="FNVQ01000005">
    <property type="protein sequence ID" value="SEG81576.1"/>
    <property type="molecule type" value="Genomic_DNA"/>
</dbReference>
<dbReference type="Pfam" id="PF03573">
    <property type="entry name" value="OprD"/>
    <property type="match status" value="1"/>
</dbReference>
<dbReference type="Gene3D" id="2.40.160.10">
    <property type="entry name" value="Porin"/>
    <property type="match status" value="1"/>
</dbReference>
<evidence type="ECO:0000256" key="3">
    <source>
        <dbReference type="ARBA" id="ARBA00022729"/>
    </source>
</evidence>
<dbReference type="PANTHER" id="PTHR34596">
    <property type="entry name" value="CHITOPORIN"/>
    <property type="match status" value="1"/>
</dbReference>
<comment type="similarity">
    <text evidence="1">Belongs to the outer membrane porin (Opr) (TC 1.B.25) family.</text>
</comment>
<evidence type="ECO:0000256" key="4">
    <source>
        <dbReference type="SAM" id="SignalP"/>
    </source>
</evidence>
<keyword evidence="3 4" id="KW-0732">Signal</keyword>
<evidence type="ECO:0000256" key="2">
    <source>
        <dbReference type="ARBA" id="ARBA00022448"/>
    </source>
</evidence>
<dbReference type="PANTHER" id="PTHR34596:SF2">
    <property type="entry name" value="CHITOPORIN"/>
    <property type="match status" value="1"/>
</dbReference>
<keyword evidence="2" id="KW-0813">Transport</keyword>
<dbReference type="Proteomes" id="UP000236745">
    <property type="component" value="Unassembled WGS sequence"/>
</dbReference>
<evidence type="ECO:0000313" key="6">
    <source>
        <dbReference type="Proteomes" id="UP000236745"/>
    </source>
</evidence>
<feature type="chain" id="PRO_5009295684" evidence="4">
    <location>
        <begin position="28"/>
        <end position="410"/>
    </location>
</feature>
<reference evidence="5 6" key="1">
    <citation type="submission" date="2016-10" db="EMBL/GenBank/DDBJ databases">
        <authorList>
            <person name="de Groot N.N."/>
        </authorList>
    </citation>
    <scope>NUCLEOTIDE SEQUENCE [LARGE SCALE GENOMIC DNA]</scope>
    <source>
        <strain evidence="5 6">DSM 22012</strain>
    </source>
</reference>
<proteinExistence type="inferred from homology"/>
<dbReference type="OrthoDB" id="6759120at2"/>
<dbReference type="RefSeq" id="WP_104005044.1">
    <property type="nucleotide sequence ID" value="NZ_FNVQ01000005.1"/>
</dbReference>
<dbReference type="AlphaFoldDB" id="A0A1H6DAS9"/>
<dbReference type="GO" id="GO:0016020">
    <property type="term" value="C:membrane"/>
    <property type="evidence" value="ECO:0007669"/>
    <property type="project" value="InterPro"/>
</dbReference>
<evidence type="ECO:0000313" key="5">
    <source>
        <dbReference type="EMBL" id="SEG81576.1"/>
    </source>
</evidence>
<accession>A0A1H6DAS9</accession>
<dbReference type="InterPro" id="IPR005318">
    <property type="entry name" value="OM_porin_bac"/>
</dbReference>
<dbReference type="GO" id="GO:0015288">
    <property type="term" value="F:porin activity"/>
    <property type="evidence" value="ECO:0007669"/>
    <property type="project" value="TreeGrafter"/>
</dbReference>
<feature type="signal peptide" evidence="4">
    <location>
        <begin position="1"/>
        <end position="27"/>
    </location>
</feature>
<name>A0A1H6DAS9_9GAMM</name>
<protein>
    <submittedName>
        <fullName evidence="5">Outer membrane porin, OprD family</fullName>
    </submittedName>
</protein>
<keyword evidence="6" id="KW-1185">Reference proteome</keyword>
<sequence>MLKHHSRKTGISLAVAAALLSPLAAQAGFVEDSKIKLDLRNFYLDRNYDGDTPDVGSWSQAADLQFFSGYTDTTIQFGLDMSATGAYIFDSEGNDGSLPYDAEKDDTPNSYGRAGATLKAKYGETELTIGDHRPHLPVAWDDDSRVLDTIYEGAMLHSTAIENLELTAGRFWEAVTRDSSDKEEFYVFRGQDENRSDGLDFFGATYSFPMNIKGTYFFGRLNDFYDQHYYGLEHLAGFENGMKLKTDLRYFDYESEGKEYEGDMDVDVVSTMATLLAGNHMFALSYQNVKGDRPVPTLNGYVPQPYTVHWSSAAFIMPDERSWGVRYGYNFKDLGLPGMKLFTRYIKGTDIDIAGGTDESQSERDIYVSYEMQNAALKGLKFDLRSIAHKRSWADDYDEYRFITTYTFNF</sequence>
<organism evidence="5 6">
    <name type="scientific">Marinobacterium lutimaris</name>
    <dbReference type="NCBI Taxonomy" id="568106"/>
    <lineage>
        <taxon>Bacteria</taxon>
        <taxon>Pseudomonadati</taxon>
        <taxon>Pseudomonadota</taxon>
        <taxon>Gammaproteobacteria</taxon>
        <taxon>Oceanospirillales</taxon>
        <taxon>Oceanospirillaceae</taxon>
        <taxon>Marinobacterium</taxon>
    </lineage>
</organism>
<dbReference type="InterPro" id="IPR023614">
    <property type="entry name" value="Porin_dom_sf"/>
</dbReference>